<dbReference type="EMBL" id="JAGKQM010000012">
    <property type="protein sequence ID" value="KAH0898754.1"/>
    <property type="molecule type" value="Genomic_DNA"/>
</dbReference>
<proteinExistence type="predicted"/>
<accession>A0ABQ8B1U1</accession>
<comment type="caution">
    <text evidence="1">The sequence shown here is derived from an EMBL/GenBank/DDBJ whole genome shotgun (WGS) entry which is preliminary data.</text>
</comment>
<sequence length="346" mass="37092">SAFSQLEYVKLFHIRKYGRFTLSKGVDPGTGPGVLPGGDPGCLLPATQRPVYCLGSGGIPYLSIFPNSFPLIAGFRHRTRGITYAHKSTGVAHSQQDFPRQDIAPVILLSWVPLRQEPHSEPGGGPMEKVGASDGVLETAEPGALVISEEEACGGFPFISQGQREAVAKLIMGVPRRFRWVTFLVSKEALRHSRVWGNVVRLPVSAIYEEHQKVKTRKRSPLYTPPPRLARATTLVNGLSSTSSTGAEAVPNHDPLVDAHRRLIGELGVKHDASPGSVDSASEGVGKMGAHEGMAGEAIGTLGSRRRVSSTYVPVRGDRPAVGEFLSGSLPEIIVGSDSRRILLSE</sequence>
<feature type="non-terminal residue" evidence="1">
    <location>
        <position position="1"/>
    </location>
</feature>
<keyword evidence="2" id="KW-1185">Reference proteome</keyword>
<dbReference type="Proteomes" id="UP000824890">
    <property type="component" value="Unassembled WGS sequence"/>
</dbReference>
<organism evidence="1 2">
    <name type="scientific">Brassica napus</name>
    <name type="common">Rape</name>
    <dbReference type="NCBI Taxonomy" id="3708"/>
    <lineage>
        <taxon>Eukaryota</taxon>
        <taxon>Viridiplantae</taxon>
        <taxon>Streptophyta</taxon>
        <taxon>Embryophyta</taxon>
        <taxon>Tracheophyta</taxon>
        <taxon>Spermatophyta</taxon>
        <taxon>Magnoliopsida</taxon>
        <taxon>eudicotyledons</taxon>
        <taxon>Gunneridae</taxon>
        <taxon>Pentapetalae</taxon>
        <taxon>rosids</taxon>
        <taxon>malvids</taxon>
        <taxon>Brassicales</taxon>
        <taxon>Brassicaceae</taxon>
        <taxon>Brassiceae</taxon>
        <taxon>Brassica</taxon>
    </lineage>
</organism>
<protein>
    <submittedName>
        <fullName evidence="1">Uncharacterized protein</fullName>
    </submittedName>
</protein>
<reference evidence="1 2" key="1">
    <citation type="submission" date="2021-05" db="EMBL/GenBank/DDBJ databases">
        <title>Genome Assembly of Synthetic Allotetraploid Brassica napus Reveals Homoeologous Exchanges between Subgenomes.</title>
        <authorList>
            <person name="Davis J.T."/>
        </authorList>
    </citation>
    <scope>NUCLEOTIDE SEQUENCE [LARGE SCALE GENOMIC DNA]</scope>
    <source>
        <strain evidence="2">cv. Da-Ae</strain>
        <tissue evidence="1">Seedling</tissue>
    </source>
</reference>
<evidence type="ECO:0000313" key="1">
    <source>
        <dbReference type="EMBL" id="KAH0898754.1"/>
    </source>
</evidence>
<name>A0ABQ8B1U1_BRANA</name>
<evidence type="ECO:0000313" key="2">
    <source>
        <dbReference type="Proteomes" id="UP000824890"/>
    </source>
</evidence>
<gene>
    <name evidence="1" type="ORF">HID58_048322</name>
</gene>